<protein>
    <submittedName>
        <fullName evidence="6">Tagatose-6-phosphate ketose isomerase</fullName>
    </submittedName>
</protein>
<evidence type="ECO:0000313" key="7">
    <source>
        <dbReference type="Proteomes" id="UP000732377"/>
    </source>
</evidence>
<dbReference type="InterPro" id="IPR001347">
    <property type="entry name" value="SIS_dom"/>
</dbReference>
<organism evidence="6 7">
    <name type="scientific">Symbiobacterium thermophilum</name>
    <dbReference type="NCBI Taxonomy" id="2734"/>
    <lineage>
        <taxon>Bacteria</taxon>
        <taxon>Bacillati</taxon>
        <taxon>Bacillota</taxon>
        <taxon>Clostridia</taxon>
        <taxon>Eubacteriales</taxon>
        <taxon>Symbiobacteriaceae</taxon>
        <taxon>Symbiobacterium</taxon>
    </lineage>
</organism>
<dbReference type="InterPro" id="IPR035466">
    <property type="entry name" value="GlmS/AgaS_SIS"/>
</dbReference>
<dbReference type="InterPro" id="IPR046348">
    <property type="entry name" value="SIS_dom_sf"/>
</dbReference>
<comment type="caution">
    <text evidence="6">The sequence shown here is derived from an EMBL/GenBank/DDBJ whole genome shotgun (WGS) entry which is preliminary data.</text>
</comment>
<keyword evidence="3" id="KW-0378">Hydrolase</keyword>
<evidence type="ECO:0000259" key="5">
    <source>
        <dbReference type="PROSITE" id="PS51464"/>
    </source>
</evidence>
<dbReference type="InterPro" id="IPR050303">
    <property type="entry name" value="GatZ_KbaZ_carbometab"/>
</dbReference>
<dbReference type="GO" id="GO:0005886">
    <property type="term" value="C:plasma membrane"/>
    <property type="evidence" value="ECO:0007669"/>
    <property type="project" value="TreeGrafter"/>
</dbReference>
<keyword evidence="6" id="KW-0413">Isomerase</keyword>
<dbReference type="Pfam" id="PF01380">
    <property type="entry name" value="SIS"/>
    <property type="match status" value="1"/>
</dbReference>
<dbReference type="Proteomes" id="UP000732377">
    <property type="component" value="Unassembled WGS sequence"/>
</dbReference>
<dbReference type="GO" id="GO:0016853">
    <property type="term" value="F:isomerase activity"/>
    <property type="evidence" value="ECO:0007669"/>
    <property type="project" value="UniProtKB-KW"/>
</dbReference>
<dbReference type="PROSITE" id="PS51464">
    <property type="entry name" value="SIS"/>
    <property type="match status" value="2"/>
</dbReference>
<evidence type="ECO:0000313" key="6">
    <source>
        <dbReference type="EMBL" id="MBY6278247.1"/>
    </source>
</evidence>
<name>A0A953I7F7_SYMTR</name>
<comment type="catalytic activity">
    <reaction evidence="4">
        <text>D-galactosamine 6-phosphate + H2O = D-tagatopyranose 1-phosphate + NH4(+)</text>
        <dbReference type="Rhea" id="RHEA:47680"/>
        <dbReference type="ChEBI" id="CHEBI:15377"/>
        <dbReference type="ChEBI" id="CHEBI:28938"/>
        <dbReference type="ChEBI" id="CHEBI:71674"/>
        <dbReference type="ChEBI" id="CHEBI:138150"/>
    </reaction>
</comment>
<proteinExistence type="inferred from homology"/>
<evidence type="ECO:0000256" key="2">
    <source>
        <dbReference type="ARBA" id="ARBA00022737"/>
    </source>
</evidence>
<dbReference type="PANTHER" id="PTHR32502">
    <property type="entry name" value="N-ACETYLGALACTOSAMINE PERMEASE II COMPONENT-RELATED"/>
    <property type="match status" value="1"/>
</dbReference>
<keyword evidence="2" id="KW-0677">Repeat</keyword>
<dbReference type="CDD" id="cd05010">
    <property type="entry name" value="SIS_AgaS_like"/>
    <property type="match status" value="1"/>
</dbReference>
<dbReference type="SUPFAM" id="SSF53697">
    <property type="entry name" value="SIS domain"/>
    <property type="match status" value="1"/>
</dbReference>
<dbReference type="CDD" id="cd05008">
    <property type="entry name" value="SIS_GlmS_GlmD_1"/>
    <property type="match status" value="1"/>
</dbReference>
<sequence>MEELKRLGAALTAREIAQQPELWAETFATYRREQARFEEFLQTIRERHGRVRVLFAGAGSSAYVGETVLPFVKRHGDEHAFEFQVTPTTSLVADPTSYLRADQPTLLVSFARSGNSPESVATVHLAKQLVPDLYQIIITCAPDGNLARQADGDERSLLWLMPQRANDQAFAMTGSFTCMVLAALLLFDRRPLAEKERYVSQICALGRSLIEREAEIAALAGLDFGRIVYLGSGPLAGIAREVQLKILELTAGRIATLFDTSLGFRHGPKSFVDEQTLVFVLISNDPYTRKYDLDMLRELHDDGIARLACGVLADDGDGPAAPTFGFPAAYAALPDGYLALPFALFGQILALHTAVKLGNTPDTPNPRGTVNRVVKGVTIHEFPQHG</sequence>
<dbReference type="GO" id="GO:0009401">
    <property type="term" value="P:phosphoenolpyruvate-dependent sugar phosphotransferase system"/>
    <property type="evidence" value="ECO:0007669"/>
    <property type="project" value="TreeGrafter"/>
</dbReference>
<comment type="similarity">
    <text evidence="1">Belongs to the SIS family. AgaS subfamily.</text>
</comment>
<dbReference type="GO" id="GO:0016787">
    <property type="term" value="F:hydrolase activity"/>
    <property type="evidence" value="ECO:0007669"/>
    <property type="project" value="UniProtKB-KW"/>
</dbReference>
<evidence type="ECO:0000256" key="3">
    <source>
        <dbReference type="ARBA" id="ARBA00022801"/>
    </source>
</evidence>
<reference evidence="6" key="1">
    <citation type="submission" date="2017-11" db="EMBL/GenBank/DDBJ databases">
        <title>Three new genomes from thermophilic consortium.</title>
        <authorList>
            <person name="Quaggio R."/>
            <person name="Amgarten D."/>
            <person name="Setubal J.C."/>
        </authorList>
    </citation>
    <scope>NUCLEOTIDE SEQUENCE</scope>
    <source>
        <strain evidence="6">ZCTH01-B2</strain>
    </source>
</reference>
<dbReference type="GO" id="GO:0097367">
    <property type="term" value="F:carbohydrate derivative binding"/>
    <property type="evidence" value="ECO:0007669"/>
    <property type="project" value="InterPro"/>
</dbReference>
<feature type="domain" description="SIS" evidence="5">
    <location>
        <begin position="40"/>
        <end position="197"/>
    </location>
</feature>
<dbReference type="AlphaFoldDB" id="A0A953I7F7"/>
<accession>A0A953I7F7</accession>
<dbReference type="Gene3D" id="3.40.50.10490">
    <property type="entry name" value="Glucose-6-phosphate isomerase like protein, domain 1"/>
    <property type="match status" value="2"/>
</dbReference>
<feature type="domain" description="SIS" evidence="5">
    <location>
        <begin position="216"/>
        <end position="364"/>
    </location>
</feature>
<evidence type="ECO:0000256" key="1">
    <source>
        <dbReference type="ARBA" id="ARBA00007748"/>
    </source>
</evidence>
<evidence type="ECO:0000256" key="4">
    <source>
        <dbReference type="ARBA" id="ARBA00029292"/>
    </source>
</evidence>
<dbReference type="GO" id="GO:1901135">
    <property type="term" value="P:carbohydrate derivative metabolic process"/>
    <property type="evidence" value="ECO:0007669"/>
    <property type="project" value="InterPro"/>
</dbReference>
<dbReference type="InterPro" id="IPR035464">
    <property type="entry name" value="SIS_AgaS"/>
</dbReference>
<dbReference type="PANTHER" id="PTHR32502:SF3">
    <property type="entry name" value="D-GALACTOSAMINE-6-PHOSPHATE DEAMINASE AGAS-RELATED"/>
    <property type="match status" value="1"/>
</dbReference>
<gene>
    <name evidence="6" type="primary">agaS</name>
    <name evidence="6" type="ORF">CWE10_19170</name>
</gene>
<dbReference type="EMBL" id="PIUK01000406">
    <property type="protein sequence ID" value="MBY6278247.1"/>
    <property type="molecule type" value="Genomic_DNA"/>
</dbReference>